<gene>
    <name evidence="2" type="ORF">H5V44_09095</name>
</gene>
<dbReference type="RefSeq" id="WP_185192820.1">
    <property type="nucleotide sequence ID" value="NZ_JACKXD010000003.1"/>
</dbReference>
<sequence>MSTLDAQANKSEDDEAYKHMIPCGKYEMREGSAETHGGDEVNGTIVVPQSKVKAAGAGPKENVRVRVEANGETATMERKIHNSGNTLTIPYKKRRELDLEAGDEIEFWIEATNENPTATGVEMQETLTGQEESSLDGESEETYVVIGSSFTYHLLETDDADETLCGLSLEDEDTRTGNDPGDFLDGCPECKARSAKPMSSEEMVRLLSDKVSGFTESEGKPTEFSPRQLAAIKDRIVEMEETEAKLREFRARVARLEQRIQELEGSG</sequence>
<comment type="caution">
    <text evidence="2">The sequence shown here is derived from an EMBL/GenBank/DDBJ whole genome shotgun (WGS) entry which is preliminary data.</text>
</comment>
<organism evidence="2 3">
    <name type="scientific">Halobellus ruber</name>
    <dbReference type="NCBI Taxonomy" id="2761102"/>
    <lineage>
        <taxon>Archaea</taxon>
        <taxon>Methanobacteriati</taxon>
        <taxon>Methanobacteriota</taxon>
        <taxon>Stenosarchaea group</taxon>
        <taxon>Halobacteria</taxon>
        <taxon>Halobacteriales</taxon>
        <taxon>Haloferacaceae</taxon>
        <taxon>Halobellus</taxon>
    </lineage>
</organism>
<keyword evidence="3" id="KW-1185">Reference proteome</keyword>
<name>A0A7J9SHK8_9EURY</name>
<evidence type="ECO:0000313" key="2">
    <source>
        <dbReference type="EMBL" id="MBB6646440.1"/>
    </source>
</evidence>
<feature type="coiled-coil region" evidence="1">
    <location>
        <begin position="232"/>
        <end position="266"/>
    </location>
</feature>
<evidence type="ECO:0000256" key="1">
    <source>
        <dbReference type="SAM" id="Coils"/>
    </source>
</evidence>
<evidence type="ECO:0000313" key="3">
    <source>
        <dbReference type="Proteomes" id="UP000546257"/>
    </source>
</evidence>
<dbReference type="Proteomes" id="UP000546257">
    <property type="component" value="Unassembled WGS sequence"/>
</dbReference>
<protein>
    <submittedName>
        <fullName evidence="2">Uncharacterized protein</fullName>
    </submittedName>
</protein>
<dbReference type="EMBL" id="JACKXD010000003">
    <property type="protein sequence ID" value="MBB6646440.1"/>
    <property type="molecule type" value="Genomic_DNA"/>
</dbReference>
<dbReference type="AlphaFoldDB" id="A0A7J9SHK8"/>
<proteinExistence type="predicted"/>
<keyword evidence="1" id="KW-0175">Coiled coil</keyword>
<reference evidence="2 3" key="1">
    <citation type="submission" date="2020-08" db="EMBL/GenBank/DDBJ databases">
        <authorList>
            <person name="Seo M.-J."/>
        </authorList>
    </citation>
    <scope>NUCLEOTIDE SEQUENCE [LARGE SCALE GENOMIC DNA]</scope>
    <source>
        <strain evidence="2 3">MBLA0160</strain>
    </source>
</reference>
<accession>A0A7J9SHK8</accession>